<keyword evidence="2" id="KW-1185">Reference proteome</keyword>
<evidence type="ECO:0000313" key="1">
    <source>
        <dbReference type="EMBL" id="MCY1721016.1"/>
    </source>
</evidence>
<dbReference type="Proteomes" id="UP001145087">
    <property type="component" value="Unassembled WGS sequence"/>
</dbReference>
<sequence length="88" mass="10568">METEIVEERSIRRNLYRVLRKTGVTKERICLGASFIDDLNFDKIDWTIFTYYLEKIFNISIEDDELSKFGNVNDTLRYLRGELIYFSN</sequence>
<dbReference type="AlphaFoldDB" id="A0A9X3F8Z6"/>
<dbReference type="SUPFAM" id="SSF47336">
    <property type="entry name" value="ACP-like"/>
    <property type="match status" value="1"/>
</dbReference>
<dbReference type="Gene3D" id="1.10.1200.10">
    <property type="entry name" value="ACP-like"/>
    <property type="match status" value="1"/>
</dbReference>
<dbReference type="RefSeq" id="WP_343333350.1">
    <property type="nucleotide sequence ID" value="NZ_JAPOHD010000026.1"/>
</dbReference>
<organism evidence="1 2">
    <name type="scientific">Draconibacterium aestuarii</name>
    <dbReference type="NCBI Taxonomy" id="2998507"/>
    <lineage>
        <taxon>Bacteria</taxon>
        <taxon>Pseudomonadati</taxon>
        <taxon>Bacteroidota</taxon>
        <taxon>Bacteroidia</taxon>
        <taxon>Marinilabiliales</taxon>
        <taxon>Prolixibacteraceae</taxon>
        <taxon>Draconibacterium</taxon>
    </lineage>
</organism>
<proteinExistence type="predicted"/>
<reference evidence="1" key="1">
    <citation type="submission" date="2022-11" db="EMBL/GenBank/DDBJ databases">
        <title>Marilongibacter aestuarii gen. nov., sp. nov., isolated from tidal flat sediment.</title>
        <authorList>
            <person name="Jiayan W."/>
        </authorList>
    </citation>
    <scope>NUCLEOTIDE SEQUENCE</scope>
    <source>
        <strain evidence="1">Z1-6</strain>
    </source>
</reference>
<comment type="caution">
    <text evidence="1">The sequence shown here is derived from an EMBL/GenBank/DDBJ whole genome shotgun (WGS) entry which is preliminary data.</text>
</comment>
<evidence type="ECO:0000313" key="2">
    <source>
        <dbReference type="Proteomes" id="UP001145087"/>
    </source>
</evidence>
<dbReference type="InterPro" id="IPR036736">
    <property type="entry name" value="ACP-like_sf"/>
</dbReference>
<dbReference type="EMBL" id="JAPOHD010000026">
    <property type="protein sequence ID" value="MCY1721016.1"/>
    <property type="molecule type" value="Genomic_DNA"/>
</dbReference>
<name>A0A9X3F8Z6_9BACT</name>
<accession>A0A9X3F8Z6</accession>
<protein>
    <submittedName>
        <fullName evidence="1">Acyl carrier protein</fullName>
    </submittedName>
</protein>
<gene>
    <name evidence="1" type="ORF">OU798_11730</name>
</gene>